<dbReference type="RefSeq" id="WP_046220485.1">
    <property type="nucleotide sequence ID" value="NZ_JWYV01000006.1"/>
</dbReference>
<dbReference type="GO" id="GO:0016757">
    <property type="term" value="F:glycosyltransferase activity"/>
    <property type="evidence" value="ECO:0007669"/>
    <property type="project" value="InterPro"/>
</dbReference>
<dbReference type="Gene3D" id="3.40.50.2000">
    <property type="entry name" value="Glycogen Phosphorylase B"/>
    <property type="match status" value="2"/>
</dbReference>
<proteinExistence type="predicted"/>
<evidence type="ECO:0000313" key="2">
    <source>
        <dbReference type="EMBL" id="KKD00193.1"/>
    </source>
</evidence>
<name>A0A0F5VDP8_9GAMM</name>
<evidence type="ECO:0000259" key="1">
    <source>
        <dbReference type="Pfam" id="PF00534"/>
    </source>
</evidence>
<dbReference type="EMBL" id="JWYV01000006">
    <property type="protein sequence ID" value="KKD00193.1"/>
    <property type="molecule type" value="Genomic_DNA"/>
</dbReference>
<evidence type="ECO:0000313" key="3">
    <source>
        <dbReference type="Proteomes" id="UP000033633"/>
    </source>
</evidence>
<reference evidence="2 3" key="1">
    <citation type="submission" date="2014-12" db="EMBL/GenBank/DDBJ databases">
        <title>Mercury Reductase activity and rhizosphere competence traits in the genome of root associated Photobacterium halotolerans MELD1.</title>
        <authorList>
            <person name="Mathew D.C."/>
            <person name="Huang C.-C."/>
        </authorList>
    </citation>
    <scope>NUCLEOTIDE SEQUENCE [LARGE SCALE GENOMIC DNA]</scope>
    <source>
        <strain evidence="2 3">MELD1</strain>
    </source>
</reference>
<dbReference type="AlphaFoldDB" id="A0A0F5VDP8"/>
<protein>
    <submittedName>
        <fullName evidence="2">Glycosyl transferase</fullName>
    </submittedName>
</protein>
<accession>A0A0F5VDP8</accession>
<organism evidence="2 3">
    <name type="scientific">Photobacterium halotolerans</name>
    <dbReference type="NCBI Taxonomy" id="265726"/>
    <lineage>
        <taxon>Bacteria</taxon>
        <taxon>Pseudomonadati</taxon>
        <taxon>Pseudomonadota</taxon>
        <taxon>Gammaproteobacteria</taxon>
        <taxon>Vibrionales</taxon>
        <taxon>Vibrionaceae</taxon>
        <taxon>Photobacterium</taxon>
    </lineage>
</organism>
<dbReference type="PATRIC" id="fig|265726.11.peg.4029"/>
<sequence length="341" mass="37643">MHICHVNLATGFSGGEQQTLQLIKEQIRLGYTLSVVANPKSPFAQKAASLGCRMYLTQHFLFNHSAEITRQCQVIHVHEGRAIYWAWIQSKRFGCPYIVTRRIDNPLKDRWLLKKCYTDASATIGLSTAIVDCIHTKVPSQHPYKIPSSPVIYPVSDSQVSTIRTKFAGKFLVIHAGNLLHHKGFDVTIEAARLLEQQASNIHIAILGDGKLRAELESQAQGLTNISFMGKQLNMGDWFEAADLQIHPSYTEGLGSVILEGMKAGLPVVATRAGGIPDIIDHGINGELIPVGSSKQLAEAIARISQDSNLQKQYISAGQEKMNLFDISHTAKQYEAIYNSL</sequence>
<gene>
    <name evidence="2" type="ORF">KY46_09380</name>
</gene>
<keyword evidence="3" id="KW-1185">Reference proteome</keyword>
<dbReference type="CDD" id="cd03801">
    <property type="entry name" value="GT4_PimA-like"/>
    <property type="match status" value="1"/>
</dbReference>
<dbReference type="OrthoDB" id="9768937at2"/>
<dbReference type="PANTHER" id="PTHR45947:SF3">
    <property type="entry name" value="SULFOQUINOVOSYL TRANSFERASE SQD2"/>
    <property type="match status" value="1"/>
</dbReference>
<dbReference type="InterPro" id="IPR050194">
    <property type="entry name" value="Glycosyltransferase_grp1"/>
</dbReference>
<feature type="domain" description="Glycosyl transferase family 1" evidence="1">
    <location>
        <begin position="166"/>
        <end position="320"/>
    </location>
</feature>
<dbReference type="Proteomes" id="UP000033633">
    <property type="component" value="Unassembled WGS sequence"/>
</dbReference>
<dbReference type="Pfam" id="PF00534">
    <property type="entry name" value="Glycos_transf_1"/>
    <property type="match status" value="1"/>
</dbReference>
<dbReference type="PANTHER" id="PTHR45947">
    <property type="entry name" value="SULFOQUINOVOSYL TRANSFERASE SQD2"/>
    <property type="match status" value="1"/>
</dbReference>
<comment type="caution">
    <text evidence="2">The sequence shown here is derived from an EMBL/GenBank/DDBJ whole genome shotgun (WGS) entry which is preliminary data.</text>
</comment>
<dbReference type="SUPFAM" id="SSF53756">
    <property type="entry name" value="UDP-Glycosyltransferase/glycogen phosphorylase"/>
    <property type="match status" value="1"/>
</dbReference>
<keyword evidence="2" id="KW-0808">Transferase</keyword>
<dbReference type="STRING" id="265726.KY46_09380"/>
<dbReference type="InterPro" id="IPR001296">
    <property type="entry name" value="Glyco_trans_1"/>
</dbReference>